<organism evidence="1 2">
    <name type="scientific">Myceligenerans xiligouense</name>
    <dbReference type="NCBI Taxonomy" id="253184"/>
    <lineage>
        <taxon>Bacteria</taxon>
        <taxon>Bacillati</taxon>
        <taxon>Actinomycetota</taxon>
        <taxon>Actinomycetes</taxon>
        <taxon>Micrococcales</taxon>
        <taxon>Promicromonosporaceae</taxon>
        <taxon>Myceligenerans</taxon>
    </lineage>
</organism>
<gene>
    <name evidence="1" type="ORF">EDD34_1109</name>
</gene>
<dbReference type="InterPro" id="IPR051806">
    <property type="entry name" value="HAD-like_SPP"/>
</dbReference>
<dbReference type="Gene3D" id="3.40.50.1000">
    <property type="entry name" value="HAD superfamily/HAD-like"/>
    <property type="match status" value="1"/>
</dbReference>
<evidence type="ECO:0000313" key="1">
    <source>
        <dbReference type="EMBL" id="RPF20514.1"/>
    </source>
</evidence>
<dbReference type="InterPro" id="IPR036412">
    <property type="entry name" value="HAD-like_sf"/>
</dbReference>
<name>A0A3N4YMH3_9MICO</name>
<dbReference type="InterPro" id="IPR023214">
    <property type="entry name" value="HAD_sf"/>
</dbReference>
<comment type="caution">
    <text evidence="1">The sequence shown here is derived from an EMBL/GenBank/DDBJ whole genome shotgun (WGS) entry which is preliminary data.</text>
</comment>
<evidence type="ECO:0000313" key="2">
    <source>
        <dbReference type="Proteomes" id="UP000280501"/>
    </source>
</evidence>
<accession>A0A3N4YMH3</accession>
<dbReference type="GO" id="GO:0050308">
    <property type="term" value="F:sugar-phosphatase activity"/>
    <property type="evidence" value="ECO:0007669"/>
    <property type="project" value="TreeGrafter"/>
</dbReference>
<dbReference type="AlphaFoldDB" id="A0A3N4YMH3"/>
<evidence type="ECO:0008006" key="3">
    <source>
        <dbReference type="Google" id="ProtNLM"/>
    </source>
</evidence>
<dbReference type="Proteomes" id="UP000280501">
    <property type="component" value="Unassembled WGS sequence"/>
</dbReference>
<dbReference type="OrthoDB" id="9797743at2"/>
<proteinExistence type="predicted"/>
<dbReference type="SUPFAM" id="SSF56784">
    <property type="entry name" value="HAD-like"/>
    <property type="match status" value="1"/>
</dbReference>
<keyword evidence="2" id="KW-1185">Reference proteome</keyword>
<sequence>MTRLTTDGAAILDLDRITGAIFDLDSVVTATAAAAARAWNRLFDVAAYPATVQLIRELRRYQVRTAIVSAGRHCEQLLAAAGVTQLFDALIEPRGADRPESPARPGQAAFLLAAQRLGIAPSHCAVVEDGLTGTRTTLQGFGTVIGIDRTGDEVSDLYSHGADMVVRTMTDVHLIDAAPRHRYP</sequence>
<dbReference type="EMBL" id="RKQZ01000001">
    <property type="protein sequence ID" value="RPF20514.1"/>
    <property type="molecule type" value="Genomic_DNA"/>
</dbReference>
<dbReference type="PANTHER" id="PTHR43481:SF4">
    <property type="entry name" value="GLYCEROL-1-PHOSPHATE PHOSPHOHYDROLASE 1-RELATED"/>
    <property type="match status" value="1"/>
</dbReference>
<dbReference type="Pfam" id="PF00702">
    <property type="entry name" value="Hydrolase"/>
    <property type="match status" value="1"/>
</dbReference>
<dbReference type="RefSeq" id="WP_123813671.1">
    <property type="nucleotide sequence ID" value="NZ_RKQZ01000001.1"/>
</dbReference>
<reference evidence="1 2" key="1">
    <citation type="submission" date="2018-11" db="EMBL/GenBank/DDBJ databases">
        <title>Sequencing the genomes of 1000 actinobacteria strains.</title>
        <authorList>
            <person name="Klenk H.-P."/>
        </authorList>
    </citation>
    <scope>NUCLEOTIDE SEQUENCE [LARGE SCALE GENOMIC DNA]</scope>
    <source>
        <strain evidence="1 2">DSM 15700</strain>
    </source>
</reference>
<dbReference type="PANTHER" id="PTHR43481">
    <property type="entry name" value="FRUCTOSE-1-PHOSPHATE PHOSPHATASE"/>
    <property type="match status" value="1"/>
</dbReference>
<protein>
    <recommendedName>
        <fullName evidence="3">HAD superfamily hydrolase (TIGR01509 family)</fullName>
    </recommendedName>
</protein>